<sequence>MIRQTAALIIGQAVGQFSRLLNLGAGGTWPGELALSIDPHILKNLAGHIRKGIVIVAGTNGKTTTTLMIKTILEANGNSVINNSSGANLINGITASLIRQADIWGRLNCDYAVLETDENSLPAIVEEITPNAVVCLNLFRDQLDRYGEVDVITEKWALAIKNMNKKTALILNSDDPQIAFLGKKYAGKTVYFGLNVKKLQKYSFEHATDSIFCPNCGRRLKFAAIYYSHLGWWQCLKCGLKRPDPEFFNWESPLPGLYNKYNTQAAAAVAKTLGVEDGLIAKSLKKVSPAFGRQEELVHQGKPLKLMLSKNPAGFNESLRTVIGLKAKNILLVLNDRIPDGRDVSWIWDVDFEMIPAKVQITVAGDRALDLGLRMKYAGLKYAVETVLSNAINKAAGQAEEKLYVLPTYSAMLDIRKIISGKKIL</sequence>
<accession>A0A0G1GIA9</accession>
<dbReference type="AlphaFoldDB" id="A0A0G1GIA9"/>
<dbReference type="PANTHER" id="PTHR23135:SF7">
    <property type="entry name" value="LIPID II ISOGLUTAMINYL SYNTHASE (GLUTAMINE-HYDROLYZING) SUBUNIT MURT"/>
    <property type="match status" value="1"/>
</dbReference>
<dbReference type="HAMAP" id="MF_02214">
    <property type="entry name" value="Lipid_II_synth_MurT"/>
    <property type="match status" value="1"/>
</dbReference>
<dbReference type="EC" id="6.3.5.13" evidence="4"/>
<comment type="catalytic activity">
    <reaction evidence="4">
        <text>beta-D-GlcNAc-(1-&gt;4)-Mur2Ac(oyl-L-Ala-gamma-D-O-P-Glu-L-Lys-D-Ala-D-Ala)-di-trans,octa-cis-undecaprenyl diphosphate + NH4(+) = beta-D-GlcNAc-(1-&gt;4)-Mur2Ac(oyl-L-Ala-D-isoglutaminyl-L-Lys-D-Ala-D-Ala)-di-trans,octa-cis-undecaprenyl diphosphate + phosphate + H(+)</text>
        <dbReference type="Rhea" id="RHEA:57932"/>
        <dbReference type="ChEBI" id="CHEBI:15378"/>
        <dbReference type="ChEBI" id="CHEBI:28938"/>
        <dbReference type="ChEBI" id="CHEBI:43474"/>
        <dbReference type="ChEBI" id="CHEBI:62233"/>
        <dbReference type="ChEBI" id="CHEBI:143132"/>
    </reaction>
</comment>
<feature type="domain" description="Lipid II isoglutaminyl synthase (glutamine-hydrolyzing) subunit MurT C-terminal" evidence="6">
    <location>
        <begin position="308"/>
        <end position="412"/>
    </location>
</feature>
<dbReference type="EMBL" id="LCFP01000001">
    <property type="protein sequence ID" value="KKS98523.1"/>
    <property type="molecule type" value="Genomic_DNA"/>
</dbReference>
<comment type="function">
    <text evidence="4">The lipid II isoglutaminyl synthase complex catalyzes the formation of alpha-D-isoglutamine in the cell wall lipid II stem peptide. The MurT subunit catalyzes the ATP-dependent amidation of D-glutamate residue of lipid II, converting it to an isoglutamine residue.</text>
</comment>
<comment type="subunit">
    <text evidence="4">Forms a heterodimer with GatD.</text>
</comment>
<dbReference type="Pfam" id="PF08245">
    <property type="entry name" value="Mur_ligase_M"/>
    <property type="match status" value="1"/>
</dbReference>
<reference evidence="7 8" key="1">
    <citation type="journal article" date="2015" name="Nature">
        <title>rRNA introns, odd ribosomes, and small enigmatic genomes across a large radiation of phyla.</title>
        <authorList>
            <person name="Brown C.T."/>
            <person name="Hug L.A."/>
            <person name="Thomas B.C."/>
            <person name="Sharon I."/>
            <person name="Castelle C.J."/>
            <person name="Singh A."/>
            <person name="Wilkins M.J."/>
            <person name="Williams K.H."/>
            <person name="Banfield J.F."/>
        </authorList>
    </citation>
    <scope>NUCLEOTIDE SEQUENCE [LARGE SCALE GENOMIC DNA]</scope>
</reference>
<comment type="catalytic activity">
    <reaction evidence="4">
        <text>beta-D-GlcNAc-(1-&gt;4)-Mur2Ac(oyl-L-Ala-gamma-D-Glu-L-Lys-D-Ala-D-Ala)-di-trans,octa-cis-undecaprenyl diphosphate + L-glutamine + ATP + H2O = beta-D-GlcNAc-(1-&gt;4)-Mur2Ac(oyl-L-Ala-D-isoglutaminyl-L-Lys-D-Ala-D-Ala)-di-trans,octa-cis-undecaprenyl diphosphate + L-glutamate + ADP + phosphate + H(+)</text>
        <dbReference type="Rhea" id="RHEA:57928"/>
        <dbReference type="ChEBI" id="CHEBI:15377"/>
        <dbReference type="ChEBI" id="CHEBI:15378"/>
        <dbReference type="ChEBI" id="CHEBI:29985"/>
        <dbReference type="ChEBI" id="CHEBI:30616"/>
        <dbReference type="ChEBI" id="CHEBI:43474"/>
        <dbReference type="ChEBI" id="CHEBI:58359"/>
        <dbReference type="ChEBI" id="CHEBI:60033"/>
        <dbReference type="ChEBI" id="CHEBI:62233"/>
        <dbReference type="ChEBI" id="CHEBI:456216"/>
        <dbReference type="EC" id="6.3.5.13"/>
    </reaction>
</comment>
<protein>
    <recommendedName>
        <fullName evidence="4">Lipid II isoglutaminyl synthase (glutamine-hydrolyzing) subunit MurT</fullName>
        <ecNumber evidence="4">6.3.5.13</ecNumber>
    </recommendedName>
</protein>
<keyword evidence="4" id="KW-0573">Peptidoglycan synthesis</keyword>
<dbReference type="GO" id="GO:0005524">
    <property type="term" value="F:ATP binding"/>
    <property type="evidence" value="ECO:0007669"/>
    <property type="project" value="UniProtKB-UniRule"/>
</dbReference>
<name>A0A0G1GIA9_9BACT</name>
<dbReference type="InterPro" id="IPR018109">
    <property type="entry name" value="Folylpolyglutamate_synth_CS"/>
</dbReference>
<dbReference type="GO" id="GO:0004326">
    <property type="term" value="F:tetrahydrofolylpolyglutamate synthase activity"/>
    <property type="evidence" value="ECO:0007669"/>
    <property type="project" value="InterPro"/>
</dbReference>
<dbReference type="Pfam" id="PF08353">
    <property type="entry name" value="MurT_C"/>
    <property type="match status" value="1"/>
</dbReference>
<dbReference type="InterPro" id="IPR036565">
    <property type="entry name" value="Mur-like_cat_sf"/>
</dbReference>
<evidence type="ECO:0000256" key="2">
    <source>
        <dbReference type="ARBA" id="ARBA00022741"/>
    </source>
</evidence>
<comment type="catalytic activity">
    <reaction evidence="4">
        <text>beta-D-GlcNAc-(1-&gt;4)-Mur2Ac(oyl-L-Ala-gamma-D-Glu-L-Lys-D-Ala-D-Ala)-di-trans,octa-cis-undecaprenyl diphosphate + ATP = beta-D-GlcNAc-(1-&gt;4)-Mur2Ac(oyl-L-Ala-gamma-D-O-P-Glu-L-Lys-D-Ala-D-Ala)-di-trans,octa-cis-undecaprenyl diphosphate + ADP</text>
        <dbReference type="Rhea" id="RHEA:59488"/>
        <dbReference type="ChEBI" id="CHEBI:30616"/>
        <dbReference type="ChEBI" id="CHEBI:60033"/>
        <dbReference type="ChEBI" id="CHEBI:143132"/>
        <dbReference type="ChEBI" id="CHEBI:456216"/>
    </reaction>
</comment>
<dbReference type="GO" id="GO:0071555">
    <property type="term" value="P:cell wall organization"/>
    <property type="evidence" value="ECO:0007669"/>
    <property type="project" value="UniProtKB-KW"/>
</dbReference>
<dbReference type="PROSITE" id="PS01011">
    <property type="entry name" value="FOLYLPOLYGLU_SYNT_1"/>
    <property type="match status" value="1"/>
</dbReference>
<comment type="pathway">
    <text evidence="4">Cell wall biogenesis; peptidoglycan biosynthesis.</text>
</comment>
<dbReference type="SUPFAM" id="SSF53623">
    <property type="entry name" value="MurD-like peptide ligases, catalytic domain"/>
    <property type="match status" value="1"/>
</dbReference>
<keyword evidence="4" id="KW-0479">Metal-binding</keyword>
<keyword evidence="4" id="KW-0133">Cell shape</keyword>
<dbReference type="Gene3D" id="3.40.1190.10">
    <property type="entry name" value="Mur-like, catalytic domain"/>
    <property type="match status" value="1"/>
</dbReference>
<evidence type="ECO:0000256" key="4">
    <source>
        <dbReference type="HAMAP-Rule" id="MF_02214"/>
    </source>
</evidence>
<comment type="caution">
    <text evidence="7">The sequence shown here is derived from an EMBL/GenBank/DDBJ whole genome shotgun (WGS) entry which is preliminary data.</text>
</comment>
<proteinExistence type="inferred from homology"/>
<evidence type="ECO:0000259" key="6">
    <source>
        <dbReference type="Pfam" id="PF08353"/>
    </source>
</evidence>
<dbReference type="InterPro" id="IPR013221">
    <property type="entry name" value="Mur_ligase_cen"/>
</dbReference>
<dbReference type="PANTHER" id="PTHR23135">
    <property type="entry name" value="MUR LIGASE FAMILY MEMBER"/>
    <property type="match status" value="1"/>
</dbReference>
<feature type="active site" evidence="4">
    <location>
        <position position="343"/>
    </location>
</feature>
<evidence type="ECO:0000256" key="3">
    <source>
        <dbReference type="ARBA" id="ARBA00022840"/>
    </source>
</evidence>
<feature type="binding site" evidence="4">
    <location>
        <position position="235"/>
    </location>
    <ligand>
        <name>Zn(2+)</name>
        <dbReference type="ChEBI" id="CHEBI:29105"/>
    </ligand>
</feature>
<evidence type="ECO:0000313" key="8">
    <source>
        <dbReference type="Proteomes" id="UP000034894"/>
    </source>
</evidence>
<dbReference type="GO" id="GO:0008360">
    <property type="term" value="P:regulation of cell shape"/>
    <property type="evidence" value="ECO:0007669"/>
    <property type="project" value="UniProtKB-KW"/>
</dbReference>
<dbReference type="GO" id="GO:0009252">
    <property type="term" value="P:peptidoglycan biosynthetic process"/>
    <property type="evidence" value="ECO:0007669"/>
    <property type="project" value="UniProtKB-UniRule"/>
</dbReference>
<evidence type="ECO:0000256" key="1">
    <source>
        <dbReference type="ARBA" id="ARBA00022598"/>
    </source>
</evidence>
<dbReference type="STRING" id="1618443.UV73_C0001G0044"/>
<feature type="binding site" evidence="4">
    <location>
        <position position="238"/>
    </location>
    <ligand>
        <name>Zn(2+)</name>
        <dbReference type="ChEBI" id="CHEBI:29105"/>
    </ligand>
</feature>
<dbReference type="InterPro" id="IPR043703">
    <property type="entry name" value="Lipid_II_synth_MurT"/>
</dbReference>
<dbReference type="GO" id="GO:0140282">
    <property type="term" value="F:carbon-nitrogen ligase activity on lipid II"/>
    <property type="evidence" value="ECO:0007669"/>
    <property type="project" value="UniProtKB-UniRule"/>
</dbReference>
<gene>
    <name evidence="4" type="primary">murT</name>
    <name evidence="7" type="ORF">UV73_C0001G0044</name>
</gene>
<keyword evidence="3 4" id="KW-0067">ATP-binding</keyword>
<dbReference type="UniPathway" id="UPA00219"/>
<evidence type="ECO:0000259" key="5">
    <source>
        <dbReference type="Pfam" id="PF08245"/>
    </source>
</evidence>
<feature type="binding site" evidence="4">
    <location>
        <position position="216"/>
    </location>
    <ligand>
        <name>Zn(2+)</name>
        <dbReference type="ChEBI" id="CHEBI:29105"/>
    </ligand>
</feature>
<dbReference type="Proteomes" id="UP000034894">
    <property type="component" value="Unassembled WGS sequence"/>
</dbReference>
<keyword evidence="4" id="KW-0862">Zinc</keyword>
<feature type="binding site" evidence="4">
    <location>
        <position position="213"/>
    </location>
    <ligand>
        <name>Zn(2+)</name>
        <dbReference type="ChEBI" id="CHEBI:29105"/>
    </ligand>
</feature>
<feature type="domain" description="Mur ligase central" evidence="5">
    <location>
        <begin position="56"/>
        <end position="270"/>
    </location>
</feature>
<keyword evidence="4" id="KW-0961">Cell wall biogenesis/degradation</keyword>
<dbReference type="PATRIC" id="fig|1618443.3.peg.45"/>
<organism evidence="7 8">
    <name type="scientific">Candidatus Gottesmanbacteria bacterium GW2011_GWA2_43_14</name>
    <dbReference type="NCBI Taxonomy" id="1618443"/>
    <lineage>
        <taxon>Bacteria</taxon>
        <taxon>Candidatus Gottesmaniibacteriota</taxon>
    </lineage>
</organism>
<dbReference type="GO" id="GO:0008270">
    <property type="term" value="F:zinc ion binding"/>
    <property type="evidence" value="ECO:0007669"/>
    <property type="project" value="UniProtKB-UniRule"/>
</dbReference>
<comment type="similarity">
    <text evidence="4">Belongs to the MurCDEF family. MurT subfamily.</text>
</comment>
<evidence type="ECO:0000313" key="7">
    <source>
        <dbReference type="EMBL" id="KKS98523.1"/>
    </source>
</evidence>
<keyword evidence="2 4" id="KW-0547">Nucleotide-binding</keyword>
<dbReference type="InterPro" id="IPR013564">
    <property type="entry name" value="MurT_C"/>
</dbReference>
<keyword evidence="1 4" id="KW-0436">Ligase</keyword>